<proteinExistence type="predicted"/>
<evidence type="ECO:0000256" key="7">
    <source>
        <dbReference type="SAM" id="MobiDB-lite"/>
    </source>
</evidence>
<accession>A0A818T4J7</accession>
<evidence type="ECO:0000256" key="2">
    <source>
        <dbReference type="ARBA" id="ARBA00023015"/>
    </source>
</evidence>
<evidence type="ECO:0000313" key="10">
    <source>
        <dbReference type="Proteomes" id="UP000663844"/>
    </source>
</evidence>
<dbReference type="InterPro" id="IPR009071">
    <property type="entry name" value="HMG_box_dom"/>
</dbReference>
<dbReference type="Pfam" id="PF25981">
    <property type="entry name" value="HTH_Cic_C"/>
    <property type="match status" value="1"/>
</dbReference>
<dbReference type="GO" id="GO:0005634">
    <property type="term" value="C:nucleus"/>
    <property type="evidence" value="ECO:0007669"/>
    <property type="project" value="UniProtKB-UniRule"/>
</dbReference>
<dbReference type="GO" id="GO:0000981">
    <property type="term" value="F:DNA-binding transcription factor activity, RNA polymerase II-specific"/>
    <property type="evidence" value="ECO:0007669"/>
    <property type="project" value="TreeGrafter"/>
</dbReference>
<evidence type="ECO:0000256" key="3">
    <source>
        <dbReference type="ARBA" id="ARBA00023125"/>
    </source>
</evidence>
<evidence type="ECO:0000313" key="9">
    <source>
        <dbReference type="EMBL" id="CAF3679800.1"/>
    </source>
</evidence>
<comment type="caution">
    <text evidence="9">The sequence shown here is derived from an EMBL/GenBank/DDBJ whole genome shotgun (WGS) entry which is preliminary data.</text>
</comment>
<protein>
    <recommendedName>
        <fullName evidence="8">HMG box domain-containing protein</fullName>
    </recommendedName>
</protein>
<gene>
    <name evidence="9" type="ORF">OXD698_LOCUS10834</name>
</gene>
<evidence type="ECO:0000256" key="4">
    <source>
        <dbReference type="ARBA" id="ARBA00023163"/>
    </source>
</evidence>
<dbReference type="SUPFAM" id="SSF47095">
    <property type="entry name" value="HMG-box"/>
    <property type="match status" value="1"/>
</dbReference>
<dbReference type="InterPro" id="IPR052412">
    <property type="entry name" value="CC-Dev_Transcription_Reg"/>
</dbReference>
<dbReference type="InterPro" id="IPR032147">
    <property type="entry name" value="Cic_dom"/>
</dbReference>
<keyword evidence="1" id="KW-0597">Phosphoprotein</keyword>
<keyword evidence="2" id="KW-0805">Transcription regulation</keyword>
<dbReference type="Pfam" id="PF16090">
    <property type="entry name" value="DUF4819"/>
    <property type="match status" value="1"/>
</dbReference>
<sequence>MSSRRSSITNDEDQKTISLKKRWLAHHHDDQQQVKISSELNQLIREYNFQDWQTTTVLVEKNSNEFISGKIQQIGLNGYLSIETNDETIDINIYDNIFGILSDNAPSIQDLIEGKLILCKNQSNQHIYQTAIITEKTKEGKFQILFHNQNESLCVPRQAIRLFLPPWHDEFSIDWNAALYQTRLIPINNTRNDLCMSPSCADNSLSINSSNSQSNILLNSLNEKTYSKGDIIITDSQIRKRYNGKQWRRLCSHENCPKESQRFGFCSRHLSQNDKRQDNSSNHTSPSTTPILSSEQSSKFFKEKSVRRPINSFMLFSQEERGKIHLENPHRDNRNVSKILGEKWYSLSHEQQQQYKIRAKQINEQNTEQLRRSARLQSTNKNISSSSSSPPPPDPLQAFAQICTNMPKLTECFSPITKPSIENTSIKTNVITPVPVHVNSSCNNSEQLQINNSNYELTVRYILIYLEMEISNNVSSASDKVSYSTEHSLSNSPCQLSDTETCRTIFSLYINQRKANLDLEQQLQYLKSSNKLISSNEHQTHSFISSCSSSTGYSSGSSIDGSSTILSAFSSRSNSSLSERSKTSPISFKPILPMKYQISTDHNFTSKNSILQEEEQTISDKPLNKRRKIITFEDNQGPRTRSQSISERNGINDLSSIVTRKRKASIVCGQNPSDIKQPTTDYTKKLDEMKSQYIKSSSTRHSTNESTNKIQLASRLKVIEFLKNQLYPTDSSITSFQLLNEELFPNKRLLIQRIREIRQKLMSYLNQEKISLNSSS</sequence>
<dbReference type="AlphaFoldDB" id="A0A818T4J7"/>
<feature type="domain" description="HMG box" evidence="8">
    <location>
        <begin position="306"/>
        <end position="374"/>
    </location>
</feature>
<reference evidence="9" key="1">
    <citation type="submission" date="2021-02" db="EMBL/GenBank/DDBJ databases">
        <authorList>
            <person name="Nowell W R."/>
        </authorList>
    </citation>
    <scope>NUCLEOTIDE SEQUENCE</scope>
</reference>
<dbReference type="Pfam" id="PF00505">
    <property type="entry name" value="HMG_box"/>
    <property type="match status" value="1"/>
</dbReference>
<evidence type="ECO:0000256" key="5">
    <source>
        <dbReference type="ARBA" id="ARBA00023242"/>
    </source>
</evidence>
<dbReference type="PROSITE" id="PS50118">
    <property type="entry name" value="HMG_BOX_2"/>
    <property type="match status" value="1"/>
</dbReference>
<feature type="compositionally biased region" description="Low complexity" evidence="7">
    <location>
        <begin position="279"/>
        <end position="299"/>
    </location>
</feature>
<organism evidence="9 10">
    <name type="scientific">Adineta steineri</name>
    <dbReference type="NCBI Taxonomy" id="433720"/>
    <lineage>
        <taxon>Eukaryota</taxon>
        <taxon>Metazoa</taxon>
        <taxon>Spiralia</taxon>
        <taxon>Gnathifera</taxon>
        <taxon>Rotifera</taxon>
        <taxon>Eurotatoria</taxon>
        <taxon>Bdelloidea</taxon>
        <taxon>Adinetida</taxon>
        <taxon>Adinetidae</taxon>
        <taxon>Adineta</taxon>
    </lineage>
</organism>
<keyword evidence="5 6" id="KW-0539">Nucleus</keyword>
<dbReference type="InterPro" id="IPR036910">
    <property type="entry name" value="HMG_box_dom_sf"/>
</dbReference>
<keyword evidence="3 6" id="KW-0238">DNA-binding</keyword>
<name>A0A818T4J7_9BILA</name>
<evidence type="ECO:0000259" key="8">
    <source>
        <dbReference type="PROSITE" id="PS50118"/>
    </source>
</evidence>
<dbReference type="PANTHER" id="PTHR13059:SF13">
    <property type="entry name" value="PROTEIN CAPICUA HOMOLOG"/>
    <property type="match status" value="1"/>
</dbReference>
<feature type="DNA-binding region" description="HMG box" evidence="6">
    <location>
        <begin position="306"/>
        <end position="374"/>
    </location>
</feature>
<dbReference type="PANTHER" id="PTHR13059">
    <property type="entry name" value="HMG-BOX TRANSCRIPTION FACTOR BBX"/>
    <property type="match status" value="1"/>
</dbReference>
<feature type="region of interest" description="Disordered" evidence="7">
    <location>
        <begin position="272"/>
        <end position="303"/>
    </location>
</feature>
<keyword evidence="4" id="KW-0804">Transcription</keyword>
<evidence type="ECO:0000256" key="1">
    <source>
        <dbReference type="ARBA" id="ARBA00022553"/>
    </source>
</evidence>
<evidence type="ECO:0000256" key="6">
    <source>
        <dbReference type="PROSITE-ProRule" id="PRU00267"/>
    </source>
</evidence>
<dbReference type="InterPro" id="IPR058606">
    <property type="entry name" value="HTH_Cic_C"/>
</dbReference>
<dbReference type="Gene3D" id="1.10.30.10">
    <property type="entry name" value="High mobility group box domain"/>
    <property type="match status" value="1"/>
</dbReference>
<dbReference type="GO" id="GO:0000977">
    <property type="term" value="F:RNA polymerase II transcription regulatory region sequence-specific DNA binding"/>
    <property type="evidence" value="ECO:0007669"/>
    <property type="project" value="TreeGrafter"/>
</dbReference>
<dbReference type="EMBL" id="CAJOAZ010000591">
    <property type="protein sequence ID" value="CAF3679800.1"/>
    <property type="molecule type" value="Genomic_DNA"/>
</dbReference>
<feature type="region of interest" description="Disordered" evidence="7">
    <location>
        <begin position="365"/>
        <end position="397"/>
    </location>
</feature>
<dbReference type="Proteomes" id="UP000663844">
    <property type="component" value="Unassembled WGS sequence"/>
</dbReference>
<dbReference type="SMART" id="SM00398">
    <property type="entry name" value="HMG"/>
    <property type="match status" value="1"/>
</dbReference>